<sequence>MSCFGLCGSGSEEDLERQPLLPQYNEDTERQTRLHEKLHTYQMLRAMSTGYMPSNEQVITHLRALLCAAVLNPSEQSSLSNSGRALIRTTRLWLQQFMDLLDGKNSKDQIQDFIWYLSQTKLDLDVKNVKQNIAKGKAKADVSATVESLRTVVSLALLNSDFRVFIADATTIARQVLRDTAFALGDVSKEVGNKLDTSDKDLEALKKTDQEEQQPASSEDVKHQAKEVAETTYEEVTQVGEEAYTSFAEHMNDEARDILVGRLKSAVTNLRKRSDYSESVSVLSKLLQRYLMIYLSIGSEAADTIEGNIQHNRQAEHVAHNFWLLVSSFGDRGDWDRVKKSFIDFMEHNKTDENLDDFVNQFANLVQEMLSKPEFFDNIDDRLHEMRERIKELTSGSSMGEDAGNLLHNLQQALRSTAEDKDIKNMASTTLRLVQVMFPSGEMGNSDLVGDCINVFIPLMMQAVQYIPIPRLEVSTPAADILLENLILEPGKTVNQSSFLPYNLQFSTRNDLDITKAQFGTSSSVASLATIKLAGMSIAANDLGYWLQMHSGILRFMDQGLTSFHLDERGIDVTIDVEIGRERLEQLVSLRGVHVKVHHLDYSLQKSKFSCMAWCLKPFIRPILRKALEIQIASGIEEGLRTLNRELVFARERLRATRVCNPNDLWTFVRAVAARLVPAPDPDVHTRVGVGPGKGVFKGRYAPGSLVEVWEREARDAEQNIFEYRQDGWRNGIFDMHTVSFG</sequence>
<feature type="domain" description="HAM1-like N-terminal" evidence="2">
    <location>
        <begin position="28"/>
        <end position="195"/>
    </location>
</feature>
<proteinExistence type="predicted"/>
<dbReference type="InterPro" id="IPR017943">
    <property type="entry name" value="Bactericidal_perm-incr_a/b_dom"/>
</dbReference>
<feature type="domain" description="HAM1-like N-terminal" evidence="2">
    <location>
        <begin position="197"/>
        <end position="579"/>
    </location>
</feature>
<dbReference type="Proteomes" id="UP000078397">
    <property type="component" value="Unassembled WGS sequence"/>
</dbReference>
<dbReference type="GO" id="GO:0008289">
    <property type="term" value="F:lipid binding"/>
    <property type="evidence" value="ECO:0007669"/>
    <property type="project" value="InterPro"/>
</dbReference>
<dbReference type="GeneID" id="28849785"/>
<dbReference type="KEGG" id="pchm:VFPPC_06822"/>
<dbReference type="OrthoDB" id="5407957at2759"/>
<evidence type="ECO:0000259" key="2">
    <source>
        <dbReference type="Pfam" id="PF19343"/>
    </source>
</evidence>
<dbReference type="EMBL" id="LSBJ02000008">
    <property type="protein sequence ID" value="OAQ60721.1"/>
    <property type="molecule type" value="Genomic_DNA"/>
</dbReference>
<comment type="caution">
    <text evidence="3">The sequence shown here is derived from an EMBL/GenBank/DDBJ whole genome shotgun (WGS) entry which is preliminary data.</text>
</comment>
<evidence type="ECO:0000313" key="4">
    <source>
        <dbReference type="Proteomes" id="UP000078397"/>
    </source>
</evidence>
<feature type="region of interest" description="Disordered" evidence="1">
    <location>
        <begin position="207"/>
        <end position="226"/>
    </location>
</feature>
<dbReference type="STRING" id="1380566.A0A179F5V9"/>
<dbReference type="SUPFAM" id="SSF55394">
    <property type="entry name" value="Bactericidal permeability-increasing protein, BPI"/>
    <property type="match status" value="1"/>
</dbReference>
<dbReference type="Pfam" id="PF19343">
    <property type="entry name" value="HAM1_N"/>
    <property type="match status" value="2"/>
</dbReference>
<dbReference type="AlphaFoldDB" id="A0A179F5V9"/>
<dbReference type="PANTHER" id="PTHR31138:SF4">
    <property type="entry name" value="DUF5923 DOMAIN-CONTAINING PROTEIN"/>
    <property type="match status" value="1"/>
</dbReference>
<name>A0A179F5V9_METCM</name>
<dbReference type="PANTHER" id="PTHR31138">
    <property type="entry name" value="CHROMOSOME 19, WHOLE GENOME SHOTGUN SEQUENCE"/>
    <property type="match status" value="1"/>
</dbReference>
<dbReference type="InterPro" id="IPR045967">
    <property type="entry name" value="HAM1-like_N"/>
</dbReference>
<keyword evidence="4" id="KW-1185">Reference proteome</keyword>
<dbReference type="RefSeq" id="XP_018138599.1">
    <property type="nucleotide sequence ID" value="XM_018285791.1"/>
</dbReference>
<reference evidence="3 4" key="1">
    <citation type="journal article" date="2016" name="PLoS Pathog.">
        <title>Biosynthesis of antibiotic leucinostatins in bio-control fungus Purpureocillium lilacinum and their inhibition on phytophthora revealed by genome mining.</title>
        <authorList>
            <person name="Wang G."/>
            <person name="Liu Z."/>
            <person name="Lin R."/>
            <person name="Li E."/>
            <person name="Mao Z."/>
            <person name="Ling J."/>
            <person name="Yang Y."/>
            <person name="Yin W.B."/>
            <person name="Xie B."/>
        </authorList>
    </citation>
    <scope>NUCLEOTIDE SEQUENCE [LARGE SCALE GENOMIC DNA]</scope>
    <source>
        <strain evidence="3">170</strain>
    </source>
</reference>
<evidence type="ECO:0000256" key="1">
    <source>
        <dbReference type="SAM" id="MobiDB-lite"/>
    </source>
</evidence>
<gene>
    <name evidence="3" type="ORF">VFPPC_06822</name>
</gene>
<protein>
    <recommendedName>
        <fullName evidence="2">HAM1-like N-terminal domain-containing protein</fullName>
    </recommendedName>
</protein>
<accession>A0A179F5V9</accession>
<organism evidence="3 4">
    <name type="scientific">Pochonia chlamydosporia 170</name>
    <dbReference type="NCBI Taxonomy" id="1380566"/>
    <lineage>
        <taxon>Eukaryota</taxon>
        <taxon>Fungi</taxon>
        <taxon>Dikarya</taxon>
        <taxon>Ascomycota</taxon>
        <taxon>Pezizomycotina</taxon>
        <taxon>Sordariomycetes</taxon>
        <taxon>Hypocreomycetidae</taxon>
        <taxon>Hypocreales</taxon>
        <taxon>Clavicipitaceae</taxon>
        <taxon>Pochonia</taxon>
    </lineage>
</organism>
<evidence type="ECO:0000313" key="3">
    <source>
        <dbReference type="EMBL" id="OAQ60721.1"/>
    </source>
</evidence>